<name>A0ABW2L0F8_9BACT</name>
<organism evidence="3 4">
    <name type="scientific">Haloferula chungangensis</name>
    <dbReference type="NCBI Taxonomy" id="1048331"/>
    <lineage>
        <taxon>Bacteria</taxon>
        <taxon>Pseudomonadati</taxon>
        <taxon>Verrucomicrobiota</taxon>
        <taxon>Verrucomicrobiia</taxon>
        <taxon>Verrucomicrobiales</taxon>
        <taxon>Verrucomicrobiaceae</taxon>
        <taxon>Haloferula</taxon>
    </lineage>
</organism>
<reference evidence="4" key="1">
    <citation type="journal article" date="2019" name="Int. J. Syst. Evol. Microbiol.">
        <title>The Global Catalogue of Microorganisms (GCM) 10K type strain sequencing project: providing services to taxonomists for standard genome sequencing and annotation.</title>
        <authorList>
            <consortium name="The Broad Institute Genomics Platform"/>
            <consortium name="The Broad Institute Genome Sequencing Center for Infectious Disease"/>
            <person name="Wu L."/>
            <person name="Ma J."/>
        </authorList>
    </citation>
    <scope>NUCLEOTIDE SEQUENCE [LARGE SCALE GENOMIC DNA]</scope>
    <source>
        <strain evidence="4">CGMCC 4.1467</strain>
    </source>
</reference>
<feature type="region of interest" description="Disordered" evidence="1">
    <location>
        <begin position="56"/>
        <end position="128"/>
    </location>
</feature>
<dbReference type="InterPro" id="IPR025295">
    <property type="entry name" value="eCIS_core_dom"/>
</dbReference>
<accession>A0ABW2L0F8</accession>
<sequence>MKAKVNEVKPAATQRAKPRPFSYQSEKAHQASVASVLGDRSATMDNLGLQAELKVNTGGDRWEREAQSVARQVTTRSQESNPQISPKPTSLQKESQPGSSNGSPIGAAPQRKVQQALARPGTGMDRDTRETMESKFGRDFSNVRIHTDSTAARSADAIQANAYTKGDHIFFGENQYQPASRKGRTLLAHELTHVLQQGGSKNTMIQRDDPPTSSERTPPPRVALAFSLSGIHLAPSEEAVFEQGVPLREQYIRMLAAKLVRPADFSEDLVERLHRHLLGSQYFVTFQPAEEGTTAIRPINISLPISFEALNWLYQELKSSDNQDPLEVLRITRAQLDLILLGSEIDFIWQQIHQPEIASEIGAIFPDWYTIHFFRQDMGHRNTVLQQARSERLSEGEISNLLLFILAEAAMESAYLMEAFREYQPLHGDPLFRRMWNLPELENEDAEVSAPGPAQTPNLGAIGLFVSFAHSQPALMEQVVMGAEADPDPRFALWERFIRFNGRTSATSGEVRDQVLSDGFSDRNAEPLPSSLTAIPALTPPFFDLATDNDHAFSMDVSFSDKFEALSHAFGGFNYIFEIIRVENDSLDNVEESAAAGEGDVAGWEDVWDARMRRQARYFGADMDTTAEAMMIGYSEEEKGVTQTLARLNFHLGPQGSGVTNLVAMGAALRTVGEVISTVFLMLSTPRYERRLVFPNDGLYVVRAICTPSLDDDSEYRRAPSIAWLPVWARSPAAMSRLRSEQNVRQLIAQELALADALSSNECTPDMLSPEDLGTLRTSLYGDAGELLTLQRSQLEARRTEISGMEDSEMPLAERQAAIRQIDQRITSINNRLGTRTSRGNHGNSTRIVASFVSDTGVTIQPLIEATDVDASDERYRYYVSDLTKDDAGDVTGSTATDRNRALLDALEKLFEQSTGYGRGNLTVYIPEEPDGFSHPDQFSNGSTHTIRIEAAFDAIVMESVESVTTLISVAAMVAAPFTGGASLAILLPVGIIGSVPAAYRVGTRLESSTFRWDMQTAMDLVDIIGSFLSGGEAVSGGLRLFRTAKFLGVMGSGLDGLSILAVNWQTIRALQSLPPGLSEGERRLAIMRTLGGALQANGMAVGGRMLAQAGDGVRADLPDVPRTDTSTPEASTRAADSPRVEADLPPTEVTPAPQTEVPTRTSVEGGSSSPRPETSRRPQRTPALESPRPASSAETAGAIPGSNFHGNGRAQSEPEAVAAQAREVMGEVATRLNMEIQPDGSVTFTNPEGVRITIHTETEAPIHGNQSQVARFIREREGAYDIHLSDRPNNEDIARALTHELAEIRAIEAGVPISHRSSLVPGSSRSELTANDHGRLAEIAFLDSQIQAAGNDPQTRQRLQGELENLLLDMGMVYGRHSETRREMMSSALGDPDLSARLAATMEHIGPDPRYALDPDSPVGDPLTQARHRQRFGDRERYMSWEDFQFAYAALNKKTTLTPEQLWAHWVAGRVPGTSDSQPANGLWLNGFGSGRQTGQLYNPDSGGATTPGYEASLTDYTQVAGAPVPAGTTDPLIAQRDRAQQIRDRFQHSAEWSADRFPEISQRLADAGRVYGALMNRASEALGEAAARSFGQARAEALAQSLGGNRTVIEEPAVRTGAGSFDIVFRVSGTPEHFIVIEAKGGTSDLGNRDGVGTATGARVQQGSRAYLDSLLAFMTSSSRRPAEQSLGGKIQDALRNSNLEYFVVTQPIIQNGGTTTLGAPTVRQANIY</sequence>
<keyword evidence="4" id="KW-1185">Reference proteome</keyword>
<protein>
    <submittedName>
        <fullName evidence="3">DUF4157 domain-containing protein</fullName>
    </submittedName>
</protein>
<evidence type="ECO:0000313" key="4">
    <source>
        <dbReference type="Proteomes" id="UP001596472"/>
    </source>
</evidence>
<evidence type="ECO:0000259" key="2">
    <source>
        <dbReference type="Pfam" id="PF13699"/>
    </source>
</evidence>
<feature type="compositionally biased region" description="Basic and acidic residues" evidence="1">
    <location>
        <begin position="1114"/>
        <end position="1123"/>
    </location>
</feature>
<feature type="compositionally biased region" description="Polar residues" evidence="1">
    <location>
        <begin position="1153"/>
        <end position="1163"/>
    </location>
</feature>
<gene>
    <name evidence="3" type="ORF">ACFQY0_01455</name>
</gene>
<dbReference type="Proteomes" id="UP001596472">
    <property type="component" value="Unassembled WGS sequence"/>
</dbReference>
<feature type="compositionally biased region" description="Polar residues" evidence="1">
    <location>
        <begin position="69"/>
        <end position="103"/>
    </location>
</feature>
<dbReference type="Pfam" id="PF13699">
    <property type="entry name" value="eCIS_core"/>
    <property type="match status" value="1"/>
</dbReference>
<feature type="domain" description="eCIS core" evidence="2">
    <location>
        <begin position="124"/>
        <end position="199"/>
    </location>
</feature>
<dbReference type="EMBL" id="JBHTBS010000001">
    <property type="protein sequence ID" value="MFC7335827.1"/>
    <property type="molecule type" value="Genomic_DNA"/>
</dbReference>
<dbReference type="RefSeq" id="WP_379708324.1">
    <property type="nucleotide sequence ID" value="NZ_JBHTBS010000001.1"/>
</dbReference>
<evidence type="ECO:0000256" key="1">
    <source>
        <dbReference type="SAM" id="MobiDB-lite"/>
    </source>
</evidence>
<dbReference type="CDD" id="cd20739">
    <property type="entry name" value="PoNe_DUF637"/>
    <property type="match status" value="1"/>
</dbReference>
<feature type="region of interest" description="Disordered" evidence="1">
    <location>
        <begin position="1113"/>
        <end position="1222"/>
    </location>
</feature>
<dbReference type="InterPro" id="IPR049762">
    <property type="entry name" value="PoNe_dom"/>
</dbReference>
<proteinExistence type="predicted"/>
<feature type="region of interest" description="Disordered" evidence="1">
    <location>
        <begin position="197"/>
        <end position="219"/>
    </location>
</feature>
<evidence type="ECO:0000313" key="3">
    <source>
        <dbReference type="EMBL" id="MFC7335827.1"/>
    </source>
</evidence>
<comment type="caution">
    <text evidence="3">The sequence shown here is derived from an EMBL/GenBank/DDBJ whole genome shotgun (WGS) entry which is preliminary data.</text>
</comment>
<feature type="region of interest" description="Disordered" evidence="1">
    <location>
        <begin position="1"/>
        <end position="27"/>
    </location>
</feature>